<dbReference type="PANTHER" id="PTHR33495:SF2">
    <property type="entry name" value="ANTI-SIGMA FACTOR ANTAGONIST TM_1081-RELATED"/>
    <property type="match status" value="1"/>
</dbReference>
<dbReference type="Pfam" id="PF13466">
    <property type="entry name" value="STAS_2"/>
    <property type="match status" value="1"/>
</dbReference>
<accession>A0A2R4TCC1</accession>
<dbReference type="EMBL" id="CP026304">
    <property type="protein sequence ID" value="AVZ76731.1"/>
    <property type="molecule type" value="Genomic_DNA"/>
</dbReference>
<keyword evidence="3" id="KW-1185">Reference proteome</keyword>
<organism evidence="2 3">
    <name type="scientific">Streptomyces lunaelactis</name>
    <dbReference type="NCBI Taxonomy" id="1535768"/>
    <lineage>
        <taxon>Bacteria</taxon>
        <taxon>Bacillati</taxon>
        <taxon>Actinomycetota</taxon>
        <taxon>Actinomycetes</taxon>
        <taxon>Kitasatosporales</taxon>
        <taxon>Streptomycetaceae</taxon>
        <taxon>Streptomyces</taxon>
    </lineage>
</organism>
<sequence length="106" mass="11167">MTPITLTTTTLNDSTLAVALSGELDIATAGRIEQDLAHLAVGTVRELRLDLSGVTFCDSSGADLFVRVHQHCAATGVRLHLCGVPRLCATVFRVLGVDDTVPCSFA</sequence>
<feature type="domain" description="STAS" evidence="1">
    <location>
        <begin position="5"/>
        <end position="106"/>
    </location>
</feature>
<proteinExistence type="predicted"/>
<dbReference type="GO" id="GO:0043856">
    <property type="term" value="F:anti-sigma factor antagonist activity"/>
    <property type="evidence" value="ECO:0007669"/>
    <property type="project" value="TreeGrafter"/>
</dbReference>
<gene>
    <name evidence="2" type="ORF">SLUN_35560</name>
</gene>
<dbReference type="KEGG" id="slk:SLUN_35560"/>
<evidence type="ECO:0000259" key="1">
    <source>
        <dbReference type="PROSITE" id="PS50801"/>
    </source>
</evidence>
<dbReference type="Proteomes" id="UP000244201">
    <property type="component" value="Chromosome"/>
</dbReference>
<dbReference type="PROSITE" id="PS50801">
    <property type="entry name" value="STAS"/>
    <property type="match status" value="1"/>
</dbReference>
<protein>
    <recommendedName>
        <fullName evidence="1">STAS domain-containing protein</fullName>
    </recommendedName>
</protein>
<reference evidence="2 3" key="1">
    <citation type="submission" date="2018-01" db="EMBL/GenBank/DDBJ databases">
        <title>Complete genome sequence of Streptomyces lunaelactis MM109T, a Ferroverdin A producer isolated from cave moonmilk deposits.</title>
        <authorList>
            <person name="Naome A."/>
            <person name="Martinet L."/>
            <person name="Maciejewska M."/>
            <person name="Anderssen S."/>
            <person name="Adam D."/>
            <person name="Tenconi E."/>
            <person name="Deflandre B."/>
            <person name="Arguelles-Arias A."/>
            <person name="Calusinska M."/>
            <person name="Copieters W."/>
            <person name="Karim L."/>
            <person name="Hanikenne M."/>
            <person name="Baurain D."/>
            <person name="van Wezel G."/>
            <person name="Smargiasso N."/>
            <person name="de Pauw E."/>
            <person name="Delfosse P."/>
            <person name="Rigali S."/>
        </authorList>
    </citation>
    <scope>NUCLEOTIDE SEQUENCE [LARGE SCALE GENOMIC DNA]</scope>
    <source>
        <strain evidence="2 3">MM109</strain>
    </source>
</reference>
<evidence type="ECO:0000313" key="2">
    <source>
        <dbReference type="EMBL" id="AVZ76731.1"/>
    </source>
</evidence>
<dbReference type="InterPro" id="IPR002645">
    <property type="entry name" value="STAS_dom"/>
</dbReference>
<dbReference type="OrthoDB" id="5471473at2"/>
<dbReference type="RefSeq" id="WP_108154021.1">
    <property type="nucleotide sequence ID" value="NZ_CP026304.1"/>
</dbReference>
<dbReference type="PANTHER" id="PTHR33495">
    <property type="entry name" value="ANTI-SIGMA FACTOR ANTAGONIST TM_1081-RELATED-RELATED"/>
    <property type="match status" value="1"/>
</dbReference>
<dbReference type="Gene3D" id="3.30.750.24">
    <property type="entry name" value="STAS domain"/>
    <property type="match status" value="1"/>
</dbReference>
<dbReference type="InterPro" id="IPR036513">
    <property type="entry name" value="STAS_dom_sf"/>
</dbReference>
<name>A0A2R4TCC1_9ACTN</name>
<dbReference type="AlphaFoldDB" id="A0A2R4TCC1"/>
<evidence type="ECO:0000313" key="3">
    <source>
        <dbReference type="Proteomes" id="UP000244201"/>
    </source>
</evidence>
<dbReference type="InterPro" id="IPR058548">
    <property type="entry name" value="MlaB-like_STAS"/>
</dbReference>
<dbReference type="GeneID" id="55660569"/>
<dbReference type="SUPFAM" id="SSF52091">
    <property type="entry name" value="SpoIIaa-like"/>
    <property type="match status" value="1"/>
</dbReference>
<dbReference type="CDD" id="cd07043">
    <property type="entry name" value="STAS_anti-anti-sigma_factors"/>
    <property type="match status" value="1"/>
</dbReference>